<dbReference type="GO" id="GO:0046474">
    <property type="term" value="P:glycerophospholipid biosynthetic process"/>
    <property type="evidence" value="ECO:0007669"/>
    <property type="project" value="TreeGrafter"/>
</dbReference>
<dbReference type="InterPro" id="IPR036412">
    <property type="entry name" value="HAD-like_sf"/>
</dbReference>
<dbReference type="OrthoDB" id="10251048at2759"/>
<dbReference type="GO" id="GO:0005739">
    <property type="term" value="C:mitochondrion"/>
    <property type="evidence" value="ECO:0007669"/>
    <property type="project" value="TreeGrafter"/>
</dbReference>
<dbReference type="SUPFAM" id="SSF56784">
    <property type="entry name" value="HAD-like"/>
    <property type="match status" value="2"/>
</dbReference>
<dbReference type="EMBL" id="FQNF01000037">
    <property type="protein sequence ID" value="SGZ40049.1"/>
    <property type="molecule type" value="Genomic_DNA"/>
</dbReference>
<feature type="region of interest" description="Disordered" evidence="1">
    <location>
        <begin position="504"/>
        <end position="523"/>
    </location>
</feature>
<organism evidence="2 3">
    <name type="scientific">Hanseniaspora guilliermondii</name>
    <dbReference type="NCBI Taxonomy" id="56406"/>
    <lineage>
        <taxon>Eukaryota</taxon>
        <taxon>Fungi</taxon>
        <taxon>Dikarya</taxon>
        <taxon>Ascomycota</taxon>
        <taxon>Saccharomycotina</taxon>
        <taxon>Saccharomycetes</taxon>
        <taxon>Saccharomycodales</taxon>
        <taxon>Saccharomycodaceae</taxon>
        <taxon>Hanseniaspora</taxon>
    </lineage>
</organism>
<name>A0A1L0CNL1_9ASCO</name>
<gene>
    <name evidence="2" type="ORF">HGUI_02249</name>
</gene>
<dbReference type="Pfam" id="PF13242">
    <property type="entry name" value="Hydrolase_like"/>
    <property type="match status" value="1"/>
</dbReference>
<dbReference type="InterPro" id="IPR006353">
    <property type="entry name" value="HAD-SF_hydro_IIA_CECR5"/>
</dbReference>
<dbReference type="Proteomes" id="UP000183365">
    <property type="component" value="Unassembled WGS sequence"/>
</dbReference>
<dbReference type="Pfam" id="PF13344">
    <property type="entry name" value="Hydrolase_6"/>
    <property type="match status" value="1"/>
</dbReference>
<dbReference type="InterPro" id="IPR006357">
    <property type="entry name" value="HAD-SF_hydro_IIA"/>
</dbReference>
<protein>
    <submittedName>
        <fullName evidence="2">Uncharacterized protein</fullName>
    </submittedName>
</protein>
<feature type="compositionally biased region" description="Acidic residues" evidence="1">
    <location>
        <begin position="504"/>
        <end position="517"/>
    </location>
</feature>
<keyword evidence="3" id="KW-1185">Reference proteome</keyword>
<evidence type="ECO:0000256" key="1">
    <source>
        <dbReference type="SAM" id="MobiDB-lite"/>
    </source>
</evidence>
<reference evidence="3" key="1">
    <citation type="submission" date="2016-11" db="EMBL/GenBank/DDBJ databases">
        <authorList>
            <person name="Guldener U."/>
        </authorList>
    </citation>
    <scope>NUCLEOTIDE SEQUENCE [LARGE SCALE GENOMIC DNA]</scope>
</reference>
<evidence type="ECO:0000313" key="3">
    <source>
        <dbReference type="Proteomes" id="UP000183365"/>
    </source>
</evidence>
<proteinExistence type="predicted"/>
<evidence type="ECO:0000313" key="2">
    <source>
        <dbReference type="EMBL" id="SGZ40049.1"/>
    </source>
</evidence>
<dbReference type="VEuPathDB" id="FungiDB:HGUI_02249"/>
<dbReference type="InterPro" id="IPR050324">
    <property type="entry name" value="CDP-alcohol_PTase-I"/>
</dbReference>
<feature type="region of interest" description="Disordered" evidence="1">
    <location>
        <begin position="460"/>
        <end position="479"/>
    </location>
</feature>
<dbReference type="NCBIfam" id="TIGR01456">
    <property type="entry name" value="CECR5"/>
    <property type="match status" value="1"/>
</dbReference>
<dbReference type="InterPro" id="IPR023214">
    <property type="entry name" value="HAD_sf"/>
</dbReference>
<accession>A0A1L0CNL1</accession>
<sequence length="617" mass="69518">MSTSSDNDDYILADNSATDKNVSRHKSFLDNDNIDSLKPRRRSRLERQSISNIAISDILDPLTTNDNSTRSSSVQHSIRSRANSLSLLKSPVSNGKPLQITHKRVASYCFAFDIDGVILKGPTLIPEAKKAISMLNGNNKYNVIVPFIFVTNGGGYDERIRSKLLSEKLETDIDEFQVVQGHTPMRSLTSKYKNVLVVGGLGDNCRQIGLKYGFENVYTVSDIIHWNPSVTPYYKLSEEEEELALKDVDFSKINIDCVMVMADSRNWVVDQQIILELLLSDKGVMGTHIDIKYDDDPAVIEKKLKKTQPDLYFAHSDFVWATDYNLTRYGMGALQVSLAALYKEHTNGLELPCKRFGKPQRTTFDFCVDFLQDWRKEVLKHTSFTTGKRITSISNGNFVNHKRPQSIGSNIPTKVQHNPNTSIMDNSLDKFRNVNFKKNSAAADKRSSVYDAIASEEESDDIDDYSLDEDKSPLSPTAKLSPIDELFKKNDVTLEKINKITLDESDDGSASDSDDSATDPKNALTINKTTIQIPPPTTVYFVGDTPESDIRFANLHHESWFSILVETGVYQKGTTPKYEPKLIKKNVLEAVEWVIENEHKKECEEWLKINNDDAVGV</sequence>
<dbReference type="PANTHER" id="PTHR14269:SF4">
    <property type="entry name" value="CAT EYE SYNDROME CRITICAL REGION PROTEIN 5"/>
    <property type="match status" value="1"/>
</dbReference>
<dbReference type="AlphaFoldDB" id="A0A1L0CNL1"/>
<dbReference type="Gene3D" id="3.40.50.1000">
    <property type="entry name" value="HAD superfamily/HAD-like"/>
    <property type="match status" value="3"/>
</dbReference>
<dbReference type="PANTHER" id="PTHR14269">
    <property type="entry name" value="CDP-DIACYLGLYCEROL--GLYCEROL-3-PHOSPHATE 3-PHOSPHATIDYLTRANSFERASE-RELATED"/>
    <property type="match status" value="1"/>
</dbReference>